<dbReference type="SMART" id="SM00487">
    <property type="entry name" value="DEXDc"/>
    <property type="match status" value="1"/>
</dbReference>
<dbReference type="PROSITE" id="PS51192">
    <property type="entry name" value="HELICASE_ATP_BIND_1"/>
    <property type="match status" value="1"/>
</dbReference>
<dbReference type="SMART" id="SM00490">
    <property type="entry name" value="HELICc"/>
    <property type="match status" value="1"/>
</dbReference>
<dbReference type="InterPro" id="IPR056026">
    <property type="entry name" value="DUF7607"/>
</dbReference>
<keyword evidence="13" id="KW-1185">Reference proteome</keyword>
<dbReference type="GO" id="GO:0003677">
    <property type="term" value="F:DNA binding"/>
    <property type="evidence" value="ECO:0007669"/>
    <property type="project" value="UniProtKB-KW"/>
</dbReference>
<feature type="region of interest" description="Disordered" evidence="9">
    <location>
        <begin position="521"/>
        <end position="540"/>
    </location>
</feature>
<evidence type="ECO:0000256" key="1">
    <source>
        <dbReference type="ARBA" id="ARBA00004123"/>
    </source>
</evidence>
<keyword evidence="3" id="KW-0547">Nucleotide-binding</keyword>
<feature type="compositionally biased region" description="Polar residues" evidence="9">
    <location>
        <begin position="1217"/>
        <end position="1232"/>
    </location>
</feature>
<feature type="region of interest" description="Disordered" evidence="9">
    <location>
        <begin position="1524"/>
        <end position="1553"/>
    </location>
</feature>
<dbReference type="EMBL" id="MU857648">
    <property type="protein sequence ID" value="KAK4247741.1"/>
    <property type="molecule type" value="Genomic_DNA"/>
</dbReference>
<gene>
    <name evidence="12" type="ORF">C7999DRAFT_14261</name>
</gene>
<feature type="compositionally biased region" description="Polar residues" evidence="9">
    <location>
        <begin position="525"/>
        <end position="540"/>
    </location>
</feature>
<comment type="caution">
    <text evidence="12">The sequence shown here is derived from an EMBL/GenBank/DDBJ whole genome shotgun (WGS) entry which is preliminary data.</text>
</comment>
<dbReference type="Proteomes" id="UP001303647">
    <property type="component" value="Unassembled WGS sequence"/>
</dbReference>
<comment type="subcellular location">
    <subcellularLocation>
        <location evidence="1">Nucleus</location>
    </subcellularLocation>
</comment>
<keyword evidence="6" id="KW-0067">ATP-binding</keyword>
<evidence type="ECO:0000256" key="2">
    <source>
        <dbReference type="ARBA" id="ARBA00007025"/>
    </source>
</evidence>
<comment type="similarity">
    <text evidence="2">Belongs to the SNF2/RAD54 helicase family.</text>
</comment>
<evidence type="ECO:0000256" key="5">
    <source>
        <dbReference type="ARBA" id="ARBA00022806"/>
    </source>
</evidence>
<dbReference type="Pfam" id="PF00271">
    <property type="entry name" value="Helicase_C"/>
    <property type="match status" value="1"/>
</dbReference>
<keyword evidence="4" id="KW-0378">Hydrolase</keyword>
<evidence type="ECO:0000256" key="3">
    <source>
        <dbReference type="ARBA" id="ARBA00022741"/>
    </source>
</evidence>
<feature type="region of interest" description="Disordered" evidence="9">
    <location>
        <begin position="1209"/>
        <end position="1240"/>
    </location>
</feature>
<dbReference type="InterPro" id="IPR000330">
    <property type="entry name" value="SNF2_N"/>
</dbReference>
<dbReference type="InterPro" id="IPR044574">
    <property type="entry name" value="ARIP4-like"/>
</dbReference>
<dbReference type="InterPro" id="IPR049730">
    <property type="entry name" value="SNF2/RAD54-like_C"/>
</dbReference>
<feature type="domain" description="Helicase C-terminal" evidence="11">
    <location>
        <begin position="1269"/>
        <end position="1419"/>
    </location>
</feature>
<evidence type="ECO:0000259" key="10">
    <source>
        <dbReference type="PROSITE" id="PS51192"/>
    </source>
</evidence>
<dbReference type="Pfam" id="PF24580">
    <property type="entry name" value="DUF7607"/>
    <property type="match status" value="1"/>
</dbReference>
<sequence length="1826" mass="205498">MAGDDQGDPFFWEEDRVVQELCTANRSWKAPPAKRLPDPVALGVKLRECGVDGQTLLTYGDEFSFNELWDHLGVKKLPHQLSLKDAITQLRNRSKKYREWKTQQLATSQLFDEEDDNPAIRADQYKLADFELVGQPSSVAEPVSDKATPEPRGAVRGLSNSFAGVLSPTPSASVDCDLPASRIPQVARESMEEPPSKKRRIAPITISTETTGKNAFTIIPTEGDTVLGADVPPRDAFEAALQEGDSSGFLGAGILRPAQLFEFETMDASIPADHVFALLPRQLPPGRRIQVAAAMKRFLRASLADRLGPRNFGFEKESEYGASDDGSVDSETWREYEQEEAERAASEAIKNTNNERLLSKEEVTEAVRTAIQELEARWMVEKKPKYDRKALKTWQDARRNPDRAAFIDSAKRELDHFVDRIALYSRHIIDQPWTVNNDVQRKASGILEASIFDKMRQTWLIDVVESPFQPPRPSRLPRPVSKREEPTVLDDDEEVLTSDSDEMEAFIDDDGVAPRFHGEMEIDSESQQKQTTISASPNRTVAVTQENGADASSSPTRTLFSDEQTGDILAPAAPTPKPIKVEQHPMLKTPRRTASLSPPEIIEIESSPSPLKQLSQIPGLDDLESLERIGEVGTEYWRKVEDSERLVVAVLCEWSVRKREEVYEAIRNRDHPEIWTKYMAPVLDTQRDVDSTTTDLAAFCLCRLFDVFASKTAKRSNDSLLRRITLSRMKREGNWFASFCALLKRILPVLLRAVPQTPTPTVLKTPRKVKQKSPTPVEDLVLSGNLSAPDESLSEDLTVSSTKKRRRVKRRNAQAAKIRSDELKRREELAQRTRELRERLAQQGSVLSKHARLIVNETKESDDQALIYINDYIGSKIKDHQIEGVRFMWNQLVVDSTVRQGCLLAHTMGLGKTMQVITLLVVIAESSMSPDESVRSQIPEDLRESKTLIICPPTLIDNWQEEIRMWAPDDILGPVYRVDSISSRSGRMKTIQAWASSGGVFILGYSMFTNLVRGTEGAGELLLETPNIVVGDEAHYMKNPDSQRHQATAKFRTMSRIAMTGSPLTKNVMDYYAMINWVAPNYLADIAEFRERYSNPIKEGLYTDSEASKKRKARRMLHVLQATVDPKVHRRDIDVLRNELPKKKEFIITLPLTRVQKQVYETYLKGVDESRRQTVTSQANAWGLVAKLGLALAHPIIFRTSLDTPKAKSQKVKAGGSSAQIPGSSTTATTGQLDDEEEFELPQETKSQLRAILAIRNIEDYNLSNKILVLLRILDECKKVGDRVLVFSQRKYTLDYLENIFKRQRVVYQRLDGDTLMSTRQDSVKKFNRDSEIQVYLISTTVGGLGLNIYGANRVVIFDFRYTPTEEQQAIARAYRLGQLKPVYVYWLTIGGTFEDTILKNAVFKTQLAFRVVDKKNPDPWSSRFSEYFMMPREVDQQDLSGNLGQDKVLDAILQSDEVGKLIRKITSTETFEREETYELTPEERQEAEKDIEMERLRLQSPEKFRRREQERLLQSRSMLGVQPLPHNIFSEPRPADGESSLTASSTDNRNNRIVKIKVPERLRDKWNPEPPVSDVVSETRLAQCNPSASQPADDDFQQQLLTLASSALVNRPIPITTQLMNHAVATTGQGVRVQNNQPLAHASSASNATALTGVTTQILQTVPQPILGAGSHFKDYQASLSVAPASESLVVGNPSISPPTAAMDLEVDFPDLLAVHSTLCQDGRHVRQHPSDLINRVQAVWAREKIEKLPMMDKIQSLKRFSVNPRCAEAMLSGFLEPEQLASMTRLEMEQISATLDGLAQGEFKQKVWTTKADLNVCNTGTEST</sequence>
<feature type="region of interest" description="Disordered" evidence="9">
    <location>
        <begin position="467"/>
        <end position="490"/>
    </location>
</feature>
<protein>
    <submittedName>
        <fullName evidence="12">Uncharacterized protein</fullName>
    </submittedName>
</protein>
<dbReference type="CDD" id="cd18007">
    <property type="entry name" value="DEXHc_ATRX-like"/>
    <property type="match status" value="1"/>
</dbReference>
<evidence type="ECO:0000256" key="8">
    <source>
        <dbReference type="ARBA" id="ARBA00023242"/>
    </source>
</evidence>
<dbReference type="InterPro" id="IPR014001">
    <property type="entry name" value="Helicase_ATP-bd"/>
</dbReference>
<accession>A0AAN7HFI1</accession>
<evidence type="ECO:0000256" key="4">
    <source>
        <dbReference type="ARBA" id="ARBA00022801"/>
    </source>
</evidence>
<feature type="region of interest" description="Disordered" evidence="9">
    <location>
        <begin position="1474"/>
        <end position="1509"/>
    </location>
</feature>
<feature type="compositionally biased region" description="Polar residues" evidence="9">
    <location>
        <begin position="1540"/>
        <end position="1549"/>
    </location>
</feature>
<dbReference type="InterPro" id="IPR001650">
    <property type="entry name" value="Helicase_C-like"/>
</dbReference>
<keyword evidence="8" id="KW-0539">Nucleus</keyword>
<dbReference type="CDD" id="cd18793">
    <property type="entry name" value="SF2_C_SNF"/>
    <property type="match status" value="1"/>
</dbReference>
<evidence type="ECO:0000313" key="12">
    <source>
        <dbReference type="EMBL" id="KAK4247741.1"/>
    </source>
</evidence>
<evidence type="ECO:0000256" key="6">
    <source>
        <dbReference type="ARBA" id="ARBA00022840"/>
    </source>
</evidence>
<evidence type="ECO:0000259" key="11">
    <source>
        <dbReference type="PROSITE" id="PS51194"/>
    </source>
</evidence>
<dbReference type="Gene3D" id="3.40.50.10810">
    <property type="entry name" value="Tandem AAA-ATPase domain"/>
    <property type="match status" value="1"/>
</dbReference>
<dbReference type="InterPro" id="IPR038718">
    <property type="entry name" value="SNF2-like_sf"/>
</dbReference>
<keyword evidence="7" id="KW-0238">DNA-binding</keyword>
<name>A0AAN7HFI1_9PEZI</name>
<feature type="domain" description="Helicase ATP-binding" evidence="10">
    <location>
        <begin position="893"/>
        <end position="1081"/>
    </location>
</feature>
<dbReference type="GO" id="GO:0004386">
    <property type="term" value="F:helicase activity"/>
    <property type="evidence" value="ECO:0007669"/>
    <property type="project" value="UniProtKB-KW"/>
</dbReference>
<dbReference type="InterPro" id="IPR027417">
    <property type="entry name" value="P-loop_NTPase"/>
</dbReference>
<dbReference type="PANTHER" id="PTHR45797:SF1">
    <property type="entry name" value="HELICASE ARIP4"/>
    <property type="match status" value="1"/>
</dbReference>
<dbReference type="Pfam" id="PF00176">
    <property type="entry name" value="SNF2-rel_dom"/>
    <property type="match status" value="1"/>
</dbReference>
<evidence type="ECO:0000256" key="7">
    <source>
        <dbReference type="ARBA" id="ARBA00023125"/>
    </source>
</evidence>
<dbReference type="GO" id="GO:0016887">
    <property type="term" value="F:ATP hydrolysis activity"/>
    <property type="evidence" value="ECO:0007669"/>
    <property type="project" value="InterPro"/>
</dbReference>
<dbReference type="PROSITE" id="PS51194">
    <property type="entry name" value="HELICASE_CTER"/>
    <property type="match status" value="1"/>
</dbReference>
<organism evidence="12 13">
    <name type="scientific">Corynascus novoguineensis</name>
    <dbReference type="NCBI Taxonomy" id="1126955"/>
    <lineage>
        <taxon>Eukaryota</taxon>
        <taxon>Fungi</taxon>
        <taxon>Dikarya</taxon>
        <taxon>Ascomycota</taxon>
        <taxon>Pezizomycotina</taxon>
        <taxon>Sordariomycetes</taxon>
        <taxon>Sordariomycetidae</taxon>
        <taxon>Sordariales</taxon>
        <taxon>Chaetomiaceae</taxon>
        <taxon>Corynascus</taxon>
    </lineage>
</organism>
<dbReference type="GO" id="GO:0005524">
    <property type="term" value="F:ATP binding"/>
    <property type="evidence" value="ECO:0007669"/>
    <property type="project" value="UniProtKB-KW"/>
</dbReference>
<proteinExistence type="inferred from homology"/>
<reference evidence="12" key="2">
    <citation type="submission" date="2023-05" db="EMBL/GenBank/DDBJ databases">
        <authorList>
            <consortium name="Lawrence Berkeley National Laboratory"/>
            <person name="Steindorff A."/>
            <person name="Hensen N."/>
            <person name="Bonometti L."/>
            <person name="Westerberg I."/>
            <person name="Brannstrom I.O."/>
            <person name="Guillou S."/>
            <person name="Cros-Aarteil S."/>
            <person name="Calhoun S."/>
            <person name="Haridas S."/>
            <person name="Kuo A."/>
            <person name="Mondo S."/>
            <person name="Pangilinan J."/>
            <person name="Riley R."/>
            <person name="Labutti K."/>
            <person name="Andreopoulos B."/>
            <person name="Lipzen A."/>
            <person name="Chen C."/>
            <person name="Yanf M."/>
            <person name="Daum C."/>
            <person name="Ng V."/>
            <person name="Clum A."/>
            <person name="Ohm R."/>
            <person name="Martin F."/>
            <person name="Silar P."/>
            <person name="Natvig D."/>
            <person name="Lalanne C."/>
            <person name="Gautier V."/>
            <person name="Ament-Velasquez S.L."/>
            <person name="Kruys A."/>
            <person name="Hutchinson M.I."/>
            <person name="Powell A.J."/>
            <person name="Barry K."/>
            <person name="Miller A.N."/>
            <person name="Grigoriev I.V."/>
            <person name="Debuchy R."/>
            <person name="Gladieux P."/>
            <person name="Thoren M.H."/>
            <person name="Johannesson H."/>
        </authorList>
    </citation>
    <scope>NUCLEOTIDE SEQUENCE</scope>
    <source>
        <strain evidence="12">CBS 359.72</strain>
    </source>
</reference>
<evidence type="ECO:0000313" key="13">
    <source>
        <dbReference type="Proteomes" id="UP001303647"/>
    </source>
</evidence>
<dbReference type="SUPFAM" id="SSF52540">
    <property type="entry name" value="P-loop containing nucleoside triphosphate hydrolases"/>
    <property type="match status" value="2"/>
</dbReference>
<keyword evidence="5" id="KW-0347">Helicase</keyword>
<evidence type="ECO:0000256" key="9">
    <source>
        <dbReference type="SAM" id="MobiDB-lite"/>
    </source>
</evidence>
<dbReference type="GO" id="GO:0005634">
    <property type="term" value="C:nucleus"/>
    <property type="evidence" value="ECO:0007669"/>
    <property type="project" value="UniProtKB-SubCell"/>
</dbReference>
<dbReference type="Gene3D" id="3.40.50.300">
    <property type="entry name" value="P-loop containing nucleotide triphosphate hydrolases"/>
    <property type="match status" value="1"/>
</dbReference>
<dbReference type="PANTHER" id="PTHR45797">
    <property type="entry name" value="RAD54-LIKE"/>
    <property type="match status" value="1"/>
</dbReference>
<reference evidence="12" key="1">
    <citation type="journal article" date="2023" name="Mol. Phylogenet. Evol.">
        <title>Genome-scale phylogeny and comparative genomics of the fungal order Sordariales.</title>
        <authorList>
            <person name="Hensen N."/>
            <person name="Bonometti L."/>
            <person name="Westerberg I."/>
            <person name="Brannstrom I.O."/>
            <person name="Guillou S."/>
            <person name="Cros-Aarteil S."/>
            <person name="Calhoun S."/>
            <person name="Haridas S."/>
            <person name="Kuo A."/>
            <person name="Mondo S."/>
            <person name="Pangilinan J."/>
            <person name="Riley R."/>
            <person name="LaButti K."/>
            <person name="Andreopoulos B."/>
            <person name="Lipzen A."/>
            <person name="Chen C."/>
            <person name="Yan M."/>
            <person name="Daum C."/>
            <person name="Ng V."/>
            <person name="Clum A."/>
            <person name="Steindorff A."/>
            <person name="Ohm R.A."/>
            <person name="Martin F."/>
            <person name="Silar P."/>
            <person name="Natvig D.O."/>
            <person name="Lalanne C."/>
            <person name="Gautier V."/>
            <person name="Ament-Velasquez S.L."/>
            <person name="Kruys A."/>
            <person name="Hutchinson M.I."/>
            <person name="Powell A.J."/>
            <person name="Barry K."/>
            <person name="Miller A.N."/>
            <person name="Grigoriev I.V."/>
            <person name="Debuchy R."/>
            <person name="Gladieux P."/>
            <person name="Hiltunen Thoren M."/>
            <person name="Johannesson H."/>
        </authorList>
    </citation>
    <scope>NUCLEOTIDE SEQUENCE</scope>
    <source>
        <strain evidence="12">CBS 359.72</strain>
    </source>
</reference>